<dbReference type="EMBL" id="BK016136">
    <property type="protein sequence ID" value="DAF97725.1"/>
    <property type="molecule type" value="Genomic_DNA"/>
</dbReference>
<proteinExistence type="predicted"/>
<sequence length="32" mass="3617">MLNPNQLMLVVEKAIRQHNTPIGLQVLWGISC</sequence>
<evidence type="ECO:0000313" key="1">
    <source>
        <dbReference type="EMBL" id="DAF97725.1"/>
    </source>
</evidence>
<protein>
    <submittedName>
        <fullName evidence="1">Dentin matrix protein 1 (DMP1)</fullName>
    </submittedName>
</protein>
<name>A0A8S5UTD3_9CAUD</name>
<reference evidence="1" key="1">
    <citation type="journal article" date="2021" name="Proc. Natl. Acad. Sci. U.S.A.">
        <title>A Catalog of Tens of Thousands of Viruses from Human Metagenomes Reveals Hidden Associations with Chronic Diseases.</title>
        <authorList>
            <person name="Tisza M.J."/>
            <person name="Buck C.B."/>
        </authorList>
    </citation>
    <scope>NUCLEOTIDE SEQUENCE</scope>
    <source>
        <strain evidence="1">CtYA416</strain>
    </source>
</reference>
<accession>A0A8S5UTD3</accession>
<organism evidence="1">
    <name type="scientific">Myoviridae sp. ctYA416</name>
    <dbReference type="NCBI Taxonomy" id="2825125"/>
    <lineage>
        <taxon>Viruses</taxon>
        <taxon>Duplodnaviria</taxon>
        <taxon>Heunggongvirae</taxon>
        <taxon>Uroviricota</taxon>
        <taxon>Caudoviricetes</taxon>
    </lineage>
</organism>